<dbReference type="Pfam" id="PF21473">
    <property type="entry name" value="OB_Ssb-like"/>
    <property type="match status" value="1"/>
</dbReference>
<dbReference type="EMBL" id="RXGA01000003">
    <property type="protein sequence ID" value="RWX73041.1"/>
    <property type="molecule type" value="Genomic_DNA"/>
</dbReference>
<accession>A0A3S3RE38</accession>
<comment type="caution">
    <text evidence="2">The sequence shown here is derived from an EMBL/GenBank/DDBJ whole genome shotgun (WGS) entry which is preliminary data.</text>
</comment>
<evidence type="ECO:0000313" key="2">
    <source>
        <dbReference type="EMBL" id="RWX73041.1"/>
    </source>
</evidence>
<dbReference type="InterPro" id="IPR012340">
    <property type="entry name" value="NA-bd_OB-fold"/>
</dbReference>
<dbReference type="InterPro" id="IPR048970">
    <property type="entry name" value="OB_Ssb-like"/>
</dbReference>
<reference evidence="2 3" key="1">
    <citation type="submission" date="2018-12" db="EMBL/GenBank/DDBJ databases">
        <title>The complete genome of the methanogenic archaea of the candidate phylum Verstraetearchaeota, obtained from the metagenome of underground thermal water.</title>
        <authorList>
            <person name="Kadnikov V.V."/>
            <person name="Mardanov A.V."/>
            <person name="Beletsky A.V."/>
            <person name="Karnachuk O.V."/>
            <person name="Ravin N.V."/>
        </authorList>
    </citation>
    <scope>NUCLEOTIDE SEQUENCE [LARGE SCALE GENOMIC DNA]</scope>
    <source>
        <strain evidence="2">Ch88</strain>
    </source>
</reference>
<dbReference type="AlphaFoldDB" id="A0A3S3RE38"/>
<dbReference type="Proteomes" id="UP000288215">
    <property type="component" value="Unassembled WGS sequence"/>
</dbReference>
<protein>
    <recommendedName>
        <fullName evidence="1">Single-stranded DNA binding protein Ssb-like OB fold domain-containing protein</fullName>
    </recommendedName>
</protein>
<organism evidence="2 3">
    <name type="scientific">Methanosuratincola subterraneus</name>
    <dbReference type="NCBI Taxonomy" id="2593994"/>
    <lineage>
        <taxon>Archaea</taxon>
        <taxon>Thermoproteota</taxon>
        <taxon>Methanosuratincolia</taxon>
        <taxon>Candidatus Methanomethylicales</taxon>
        <taxon>Candidatus Methanomethylicaceae</taxon>
        <taxon>Candidatus Methanosuratincola (ex Vanwonterghem et al. 2016)</taxon>
    </lineage>
</organism>
<dbReference type="Gene3D" id="2.40.50.140">
    <property type="entry name" value="Nucleic acid-binding proteins"/>
    <property type="match status" value="1"/>
</dbReference>
<dbReference type="PANTHER" id="PTHR31472">
    <property type="entry name" value="OS05G0244600 PROTEIN"/>
    <property type="match status" value="1"/>
</dbReference>
<evidence type="ECO:0000259" key="1">
    <source>
        <dbReference type="Pfam" id="PF21473"/>
    </source>
</evidence>
<dbReference type="CDD" id="cd04491">
    <property type="entry name" value="SoSSB_OBF"/>
    <property type="match status" value="1"/>
</dbReference>
<name>A0A3S3RE38_METS7</name>
<sequence>MSEIKKIEELNPASRSVDILAKVLEINPPREVSTKDGSQHRVSEVLVGDSTGCVLMSLWDSDVEKVQVGKSIWIRNGYISLFRGNMRLNTGRYGTIEPSEEEVIANTENNISNRSYDQKIPKFRPLFHDDSRRGRRRH</sequence>
<dbReference type="SUPFAM" id="SSF50249">
    <property type="entry name" value="Nucleic acid-binding proteins"/>
    <property type="match status" value="1"/>
</dbReference>
<dbReference type="PANTHER" id="PTHR31472:SF5">
    <property type="entry name" value="OS05G0244600 PROTEIN"/>
    <property type="match status" value="1"/>
</dbReference>
<feature type="domain" description="Single-stranded DNA binding protein Ssb-like OB fold" evidence="1">
    <location>
        <begin position="11"/>
        <end position="97"/>
    </location>
</feature>
<proteinExistence type="predicted"/>
<gene>
    <name evidence="2" type="ORF">Metus_1015</name>
</gene>
<evidence type="ECO:0000313" key="3">
    <source>
        <dbReference type="Proteomes" id="UP000288215"/>
    </source>
</evidence>